<feature type="coiled-coil region" evidence="1">
    <location>
        <begin position="232"/>
        <end position="259"/>
    </location>
</feature>
<protein>
    <submittedName>
        <fullName evidence="2">Uncharacterized protein</fullName>
    </submittedName>
</protein>
<sequence>MSINEQDLQSNVEKLVDNYMKKSKSLHRQRSSISMNEEQRDFTQEIIEKEFQKSALMEELSKQIQLIVEHLIHKHLFDFQNQLHHLQNELQQMKQKQYTIGSQDSTIKQTLVLSKNSSFSDFNDQFLFEDQIKTLKNKIKNVKEEVNKKTQYHDSLINMLFDQQKDLKENQRKNQFDIDLKSIEKRMHDQIWLNVETQTRDLVETKFHQLKQMVEQQNQNQKDKGAVVWTIINECKSEVDKVKLKLNDVNSNLQEMKENSNWFPQIWKRK</sequence>
<dbReference type="AlphaFoldDB" id="A0A8S1LZ61"/>
<proteinExistence type="predicted"/>
<comment type="caution">
    <text evidence="2">The sequence shown here is derived from an EMBL/GenBank/DDBJ whole genome shotgun (WGS) entry which is preliminary data.</text>
</comment>
<dbReference type="OrthoDB" id="304599at2759"/>
<name>A0A8S1LZ61_9CILI</name>
<accession>A0A8S1LZ61</accession>
<gene>
    <name evidence="2" type="ORF">PSON_ATCC_30995.1.T0310254</name>
</gene>
<keyword evidence="1" id="KW-0175">Coiled coil</keyword>
<keyword evidence="3" id="KW-1185">Reference proteome</keyword>
<reference evidence="2" key="1">
    <citation type="submission" date="2021-01" db="EMBL/GenBank/DDBJ databases">
        <authorList>
            <consortium name="Genoscope - CEA"/>
            <person name="William W."/>
        </authorList>
    </citation>
    <scope>NUCLEOTIDE SEQUENCE</scope>
</reference>
<evidence type="ECO:0000313" key="2">
    <source>
        <dbReference type="EMBL" id="CAD8073978.1"/>
    </source>
</evidence>
<organism evidence="2 3">
    <name type="scientific">Paramecium sonneborni</name>
    <dbReference type="NCBI Taxonomy" id="65129"/>
    <lineage>
        <taxon>Eukaryota</taxon>
        <taxon>Sar</taxon>
        <taxon>Alveolata</taxon>
        <taxon>Ciliophora</taxon>
        <taxon>Intramacronucleata</taxon>
        <taxon>Oligohymenophorea</taxon>
        <taxon>Peniculida</taxon>
        <taxon>Parameciidae</taxon>
        <taxon>Paramecium</taxon>
    </lineage>
</organism>
<dbReference type="EMBL" id="CAJJDN010000031">
    <property type="protein sequence ID" value="CAD8073978.1"/>
    <property type="molecule type" value="Genomic_DNA"/>
</dbReference>
<feature type="coiled-coil region" evidence="1">
    <location>
        <begin position="125"/>
        <end position="152"/>
    </location>
</feature>
<evidence type="ECO:0000256" key="1">
    <source>
        <dbReference type="SAM" id="Coils"/>
    </source>
</evidence>
<evidence type="ECO:0000313" key="3">
    <source>
        <dbReference type="Proteomes" id="UP000692954"/>
    </source>
</evidence>
<dbReference type="Proteomes" id="UP000692954">
    <property type="component" value="Unassembled WGS sequence"/>
</dbReference>